<dbReference type="RefSeq" id="WP_023355061.1">
    <property type="nucleotide sequence ID" value="NZ_KI535368.1"/>
</dbReference>
<protein>
    <submittedName>
        <fullName evidence="1">Uncharacterized protein</fullName>
    </submittedName>
</protein>
<evidence type="ECO:0000313" key="2">
    <source>
        <dbReference type="Proteomes" id="UP000018227"/>
    </source>
</evidence>
<reference evidence="1 2" key="1">
    <citation type="submission" date="2013-06" db="EMBL/GenBank/DDBJ databases">
        <authorList>
            <person name="Weinstock G."/>
            <person name="Sodergren E."/>
            <person name="Clifton S."/>
            <person name="Fulton L."/>
            <person name="Fulton B."/>
            <person name="Courtney L."/>
            <person name="Fronick C."/>
            <person name="Harrison M."/>
            <person name="Strong C."/>
            <person name="Farmer C."/>
            <person name="Delahaunty K."/>
            <person name="Markovic C."/>
            <person name="Hall O."/>
            <person name="Minx P."/>
            <person name="Tomlinson C."/>
            <person name="Mitreva M."/>
            <person name="Nelson J."/>
            <person name="Hou S."/>
            <person name="Wollam A."/>
            <person name="Pepin K.H."/>
            <person name="Johnson M."/>
            <person name="Bhonagiri V."/>
            <person name="Nash W.E."/>
            <person name="Warren W."/>
            <person name="Chinwalla A."/>
            <person name="Mardis E.R."/>
            <person name="Wilson R.K."/>
        </authorList>
    </citation>
    <scope>NUCLEOTIDE SEQUENCE [LARGE SCALE GENOMIC DNA]</scope>
    <source>
        <strain evidence="1 2">ATCC 51271</strain>
    </source>
</reference>
<keyword evidence="2" id="KW-1185">Reference proteome</keyword>
<dbReference type="AlphaFoldDB" id="V2XKD5"/>
<organism evidence="1 2">
    <name type="scientific">Catonella morbi ATCC 51271</name>
    <dbReference type="NCBI Taxonomy" id="592026"/>
    <lineage>
        <taxon>Bacteria</taxon>
        <taxon>Bacillati</taxon>
        <taxon>Bacillota</taxon>
        <taxon>Clostridia</taxon>
        <taxon>Lachnospirales</taxon>
        <taxon>Lachnospiraceae</taxon>
        <taxon>Catonella</taxon>
    </lineage>
</organism>
<accession>V2XKD5</accession>
<dbReference type="Proteomes" id="UP000018227">
    <property type="component" value="Unassembled WGS sequence"/>
</dbReference>
<gene>
    <name evidence="1" type="ORF">GCWU0000282_002196</name>
</gene>
<sequence>MNTNEENNNKTNISNEVCKGCGWQCPIDKLSCNRGRRLNGVPEVIESTKTKKTPINPRTERFLRRLNRRDNQALANENS</sequence>
<dbReference type="EMBL" id="ACIL03000014">
    <property type="protein sequence ID" value="ESL02604.1"/>
    <property type="molecule type" value="Genomic_DNA"/>
</dbReference>
<dbReference type="STRING" id="592026.GCWU0000282_002196"/>
<name>V2XKD5_9FIRM</name>
<evidence type="ECO:0000313" key="1">
    <source>
        <dbReference type="EMBL" id="ESL02604.1"/>
    </source>
</evidence>
<dbReference type="HOGENOM" id="CLU_2680942_0_0_9"/>
<proteinExistence type="predicted"/>
<comment type="caution">
    <text evidence="1">The sequence shown here is derived from an EMBL/GenBank/DDBJ whole genome shotgun (WGS) entry which is preliminary data.</text>
</comment>